<dbReference type="EMBL" id="BDRX01000055">
    <property type="protein sequence ID" value="GBF94776.1"/>
    <property type="molecule type" value="Genomic_DNA"/>
</dbReference>
<evidence type="ECO:0000313" key="2">
    <source>
        <dbReference type="EMBL" id="GBF94776.1"/>
    </source>
</evidence>
<protein>
    <submittedName>
        <fullName evidence="2">Uncharacterized protein</fullName>
    </submittedName>
</protein>
<keyword evidence="3" id="KW-1185">Reference proteome</keyword>
<gene>
    <name evidence="2" type="ORF">Rsub_07659</name>
</gene>
<dbReference type="OrthoDB" id="2019198at2759"/>
<organism evidence="2 3">
    <name type="scientific">Raphidocelis subcapitata</name>
    <dbReference type="NCBI Taxonomy" id="307507"/>
    <lineage>
        <taxon>Eukaryota</taxon>
        <taxon>Viridiplantae</taxon>
        <taxon>Chlorophyta</taxon>
        <taxon>core chlorophytes</taxon>
        <taxon>Chlorophyceae</taxon>
        <taxon>CS clade</taxon>
        <taxon>Sphaeropleales</taxon>
        <taxon>Selenastraceae</taxon>
        <taxon>Raphidocelis</taxon>
    </lineage>
</organism>
<feature type="region of interest" description="Disordered" evidence="1">
    <location>
        <begin position="277"/>
        <end position="405"/>
    </location>
</feature>
<dbReference type="Proteomes" id="UP000247498">
    <property type="component" value="Unassembled WGS sequence"/>
</dbReference>
<feature type="compositionally biased region" description="Polar residues" evidence="1">
    <location>
        <begin position="382"/>
        <end position="393"/>
    </location>
</feature>
<feature type="compositionally biased region" description="Low complexity" evidence="1">
    <location>
        <begin position="306"/>
        <end position="325"/>
    </location>
</feature>
<dbReference type="InParanoid" id="A0A2V0P4J6"/>
<proteinExistence type="predicted"/>
<dbReference type="AlphaFoldDB" id="A0A2V0P4J6"/>
<feature type="compositionally biased region" description="Low complexity" evidence="1">
    <location>
        <begin position="369"/>
        <end position="381"/>
    </location>
</feature>
<accession>A0A2V0P4J6</accession>
<comment type="caution">
    <text evidence="2">The sequence shown here is derived from an EMBL/GenBank/DDBJ whole genome shotgun (WGS) entry which is preliminary data.</text>
</comment>
<feature type="region of interest" description="Disordered" evidence="1">
    <location>
        <begin position="202"/>
        <end position="236"/>
    </location>
</feature>
<feature type="compositionally biased region" description="Low complexity" evidence="1">
    <location>
        <begin position="53"/>
        <end position="80"/>
    </location>
</feature>
<evidence type="ECO:0000256" key="1">
    <source>
        <dbReference type="SAM" id="MobiDB-lite"/>
    </source>
</evidence>
<name>A0A2V0P4J6_9CHLO</name>
<reference evidence="2 3" key="1">
    <citation type="journal article" date="2018" name="Sci. Rep.">
        <title>Raphidocelis subcapitata (=Pseudokirchneriella subcapitata) provides an insight into genome evolution and environmental adaptations in the Sphaeropleales.</title>
        <authorList>
            <person name="Suzuki S."/>
            <person name="Yamaguchi H."/>
            <person name="Nakajima N."/>
            <person name="Kawachi M."/>
        </authorList>
    </citation>
    <scope>NUCLEOTIDE SEQUENCE [LARGE SCALE GENOMIC DNA]</scope>
    <source>
        <strain evidence="2 3">NIES-35</strain>
    </source>
</reference>
<dbReference type="STRING" id="307507.A0A2V0P4J6"/>
<feature type="compositionally biased region" description="Gly residues" evidence="1">
    <location>
        <begin position="207"/>
        <end position="232"/>
    </location>
</feature>
<feature type="compositionally biased region" description="Low complexity" evidence="1">
    <location>
        <begin position="338"/>
        <end position="356"/>
    </location>
</feature>
<feature type="region of interest" description="Disordered" evidence="1">
    <location>
        <begin position="45"/>
        <end position="124"/>
    </location>
</feature>
<sequence>MSTLTAEEAAAAMAAVQAELAAAAGVPVSAVSAEAVQAVLAALEAEGEEEDGAQQQQQQQQQQPAAGSASSAAATPPAASGDDEGGGRGAADDDGASYRSEERVVIKSSAGPEPFPGIRQLPPRVPAEPGQVLIRFDLEEGHCWELSRTGWCCVFSLACTMPIFCCLPCFAPCSLCRARFQRPVYGWPLGCHAEIIASPGDGDKAAGAGGEGGEAAAAAGGGVGGGGRGSGGLREDAPRPAALQIISMPPAASPSPQSIFVPPSAVPLTGFSIPSPGYPRYKMEPPGSRSGPNSAPATPRSGFPTSPNAGGAGAAPRSGSPLAAPVWPQQLSQLPHRAGAQGAGPAPQEGHQQAGGNAPATPEHARPPAARTARSQQSAQSLGTWGSRQNSRHISLDGATFPGLP</sequence>
<evidence type="ECO:0000313" key="3">
    <source>
        <dbReference type="Proteomes" id="UP000247498"/>
    </source>
</evidence>